<feature type="domain" description="Partial AB-hydrolase lipase" evidence="9">
    <location>
        <begin position="21"/>
        <end position="82"/>
    </location>
</feature>
<sequence length="558" mass="62721">MQTLFIFFILLAVTAQALNVTDVLTNEGYPHEVHRPVAPDGYVLTLIRITGGKTQAGQATGSKPVVYLQHGLLDDCATWVVNPTHESLGFILADLGYEVWLGNVRGNSYSSVNLNYTTDDSEYWEHADFDYMISQDLPTMLGEALRVSGQANLSYVGHSQGTLIAFGAFCTNFELAKKVNFFGALAPVAFVGNTGVPLLKLLAGMDATGLLNLFGERTFLMPGWLTKLLSATVCGYAPELCNSVFSIVMGSNPSNLNMTRFSYILSLEPGGTSVQNMAHWSQLVNTGTLGYFDFHDQEKNIRHYNSPNAPQYPLHEMKRSSGAPPMAFFTGSNDPLSDVTDDKLLAQILPEDNKPVFWLNEPTYDHLDFVWGVDAHKLIYPDLLRLIKKYNPGLGDQLKISAAWTFLTGPMLIYTHKPPAPEDQHRDRSRLTSTRSGILKGRTAFREKRPKMPPRRRLFKSTHSESPTRHTDWIKRMREDGIRSFKEFDARYRVEGVTSLAELSPRRKEEKGEEDGSCDLMPSRSSDTQDRRIDERHCIRITCQVCFLDFVVNWDLCI</sequence>
<evidence type="ECO:0000256" key="2">
    <source>
        <dbReference type="ARBA" id="ARBA00022729"/>
    </source>
</evidence>
<dbReference type="InParanoid" id="A0A2P6N5J9"/>
<keyword evidence="4" id="KW-0442">Lipid degradation</keyword>
<dbReference type="Pfam" id="PF04083">
    <property type="entry name" value="Abhydro_lipase"/>
    <property type="match status" value="1"/>
</dbReference>
<evidence type="ECO:0000259" key="9">
    <source>
        <dbReference type="Pfam" id="PF04083"/>
    </source>
</evidence>
<feature type="signal peptide" evidence="8">
    <location>
        <begin position="1"/>
        <end position="17"/>
    </location>
</feature>
<evidence type="ECO:0000256" key="8">
    <source>
        <dbReference type="SAM" id="SignalP"/>
    </source>
</evidence>
<dbReference type="InterPro" id="IPR029058">
    <property type="entry name" value="AB_hydrolase_fold"/>
</dbReference>
<reference evidence="10 11" key="1">
    <citation type="journal article" date="2018" name="Genome Biol. Evol.">
        <title>Multiple Roots of Fruiting Body Formation in Amoebozoa.</title>
        <authorList>
            <person name="Hillmann F."/>
            <person name="Forbes G."/>
            <person name="Novohradska S."/>
            <person name="Ferling I."/>
            <person name="Riege K."/>
            <person name="Groth M."/>
            <person name="Westermann M."/>
            <person name="Marz M."/>
            <person name="Spaller T."/>
            <person name="Winckler T."/>
            <person name="Schaap P."/>
            <person name="Glockner G."/>
        </authorList>
    </citation>
    <scope>NUCLEOTIDE SEQUENCE [LARGE SCALE GENOMIC DNA]</scope>
    <source>
        <strain evidence="10 11">Jena</strain>
    </source>
</reference>
<comment type="caution">
    <text evidence="10">The sequence shown here is derived from an EMBL/GenBank/DDBJ whole genome shotgun (WGS) entry which is preliminary data.</text>
</comment>
<evidence type="ECO:0000313" key="10">
    <source>
        <dbReference type="EMBL" id="PRP79214.1"/>
    </source>
</evidence>
<keyword evidence="3 10" id="KW-0378">Hydrolase</keyword>
<dbReference type="OrthoDB" id="9974421at2759"/>
<dbReference type="FunFam" id="3.40.50.1820:FF:000057">
    <property type="entry name" value="Lipase"/>
    <property type="match status" value="1"/>
</dbReference>
<gene>
    <name evidence="10" type="ORF">PROFUN_12752</name>
</gene>
<feature type="compositionally biased region" description="Basic and acidic residues" evidence="7">
    <location>
        <begin position="419"/>
        <end position="430"/>
    </location>
</feature>
<dbReference type="AlphaFoldDB" id="A0A2P6N5J9"/>
<evidence type="ECO:0000256" key="3">
    <source>
        <dbReference type="ARBA" id="ARBA00022801"/>
    </source>
</evidence>
<dbReference type="PANTHER" id="PTHR11005">
    <property type="entry name" value="LYSOSOMAL ACID LIPASE-RELATED"/>
    <property type="match status" value="1"/>
</dbReference>
<protein>
    <submittedName>
        <fullName evidence="10">Lysosomal acid lipase/cholesteryl ester hydrolase-like</fullName>
    </submittedName>
</protein>
<dbReference type="STRING" id="1890364.A0A2P6N5J9"/>
<dbReference type="Gene3D" id="3.40.50.1820">
    <property type="entry name" value="alpha/beta hydrolase"/>
    <property type="match status" value="1"/>
</dbReference>
<keyword evidence="2 8" id="KW-0732">Signal</keyword>
<comment type="similarity">
    <text evidence="1">Belongs to the AB hydrolase superfamily. Lipase family.</text>
</comment>
<dbReference type="GO" id="GO:0016787">
    <property type="term" value="F:hydrolase activity"/>
    <property type="evidence" value="ECO:0007669"/>
    <property type="project" value="UniProtKB-KW"/>
</dbReference>
<name>A0A2P6N5J9_9EUKA</name>
<evidence type="ECO:0000256" key="4">
    <source>
        <dbReference type="ARBA" id="ARBA00022963"/>
    </source>
</evidence>
<evidence type="ECO:0000256" key="1">
    <source>
        <dbReference type="ARBA" id="ARBA00010701"/>
    </source>
</evidence>
<dbReference type="SUPFAM" id="SSF53474">
    <property type="entry name" value="alpha/beta-Hydrolases"/>
    <property type="match status" value="1"/>
</dbReference>
<dbReference type="FunCoup" id="A0A2P6N5J9">
    <property type="interactions" value="9"/>
</dbReference>
<evidence type="ECO:0000256" key="6">
    <source>
        <dbReference type="ARBA" id="ARBA00023180"/>
    </source>
</evidence>
<accession>A0A2P6N5J9</accession>
<evidence type="ECO:0000313" key="11">
    <source>
        <dbReference type="Proteomes" id="UP000241769"/>
    </source>
</evidence>
<dbReference type="InterPro" id="IPR006693">
    <property type="entry name" value="AB_hydrolase_lipase"/>
</dbReference>
<keyword evidence="5" id="KW-0443">Lipid metabolism</keyword>
<feature type="chain" id="PRO_5015106996" evidence="8">
    <location>
        <begin position="18"/>
        <end position="558"/>
    </location>
</feature>
<organism evidence="10 11">
    <name type="scientific">Planoprotostelium fungivorum</name>
    <dbReference type="NCBI Taxonomy" id="1890364"/>
    <lineage>
        <taxon>Eukaryota</taxon>
        <taxon>Amoebozoa</taxon>
        <taxon>Evosea</taxon>
        <taxon>Variosea</taxon>
        <taxon>Cavosteliida</taxon>
        <taxon>Cavosteliaceae</taxon>
        <taxon>Planoprotostelium</taxon>
    </lineage>
</organism>
<feature type="region of interest" description="Disordered" evidence="7">
    <location>
        <begin position="418"/>
        <end position="469"/>
    </location>
</feature>
<evidence type="ECO:0000256" key="7">
    <source>
        <dbReference type="SAM" id="MobiDB-lite"/>
    </source>
</evidence>
<feature type="region of interest" description="Disordered" evidence="7">
    <location>
        <begin position="503"/>
        <end position="531"/>
    </location>
</feature>
<dbReference type="Proteomes" id="UP000241769">
    <property type="component" value="Unassembled WGS sequence"/>
</dbReference>
<dbReference type="GO" id="GO:0016042">
    <property type="term" value="P:lipid catabolic process"/>
    <property type="evidence" value="ECO:0007669"/>
    <property type="project" value="UniProtKB-KW"/>
</dbReference>
<keyword evidence="6" id="KW-0325">Glycoprotein</keyword>
<feature type="compositionally biased region" description="Basic residues" evidence="7">
    <location>
        <begin position="448"/>
        <end position="460"/>
    </location>
</feature>
<evidence type="ECO:0000256" key="5">
    <source>
        <dbReference type="ARBA" id="ARBA00023098"/>
    </source>
</evidence>
<proteinExistence type="inferred from homology"/>
<keyword evidence="11" id="KW-1185">Reference proteome</keyword>
<dbReference type="EMBL" id="MDYQ01000192">
    <property type="protein sequence ID" value="PRP79214.1"/>
    <property type="molecule type" value="Genomic_DNA"/>
</dbReference>